<dbReference type="RefSeq" id="WP_035069363.1">
    <property type="nucleotide sequence ID" value="NZ_JMIH01000010.1"/>
</dbReference>
<protein>
    <recommendedName>
        <fullName evidence="3">Right handed beta helix domain-containing protein</fullName>
    </recommendedName>
</protein>
<dbReference type="InterPro" id="IPR011050">
    <property type="entry name" value="Pectin_lyase_fold/virulence"/>
</dbReference>
<evidence type="ECO:0000313" key="2">
    <source>
        <dbReference type="Proteomes" id="UP000027821"/>
    </source>
</evidence>
<keyword evidence="2" id="KW-1185">Reference proteome</keyword>
<dbReference type="EMBL" id="JMIH01000010">
    <property type="protein sequence ID" value="KEO75600.1"/>
    <property type="molecule type" value="Genomic_DNA"/>
</dbReference>
<evidence type="ECO:0000313" key="1">
    <source>
        <dbReference type="EMBL" id="KEO75600.1"/>
    </source>
</evidence>
<dbReference type="PANTHER" id="PTHR41339">
    <property type="entry name" value="LIPL48"/>
    <property type="match status" value="1"/>
</dbReference>
<dbReference type="PANTHER" id="PTHR41339:SF1">
    <property type="entry name" value="SECRETED PROTEIN"/>
    <property type="match status" value="1"/>
</dbReference>
<proteinExistence type="predicted"/>
<dbReference type="OrthoDB" id="1521716at2"/>
<comment type="caution">
    <text evidence="1">The sequence shown here is derived from an EMBL/GenBank/DDBJ whole genome shotgun (WGS) entry which is preliminary data.</text>
</comment>
<name>A0A074L582_9BACT</name>
<accession>A0A074L582</accession>
<organism evidence="1 2">
    <name type="scientific">Anditalea andensis</name>
    <dbReference type="NCBI Taxonomy" id="1048983"/>
    <lineage>
        <taxon>Bacteria</taxon>
        <taxon>Pseudomonadati</taxon>
        <taxon>Bacteroidota</taxon>
        <taxon>Cytophagia</taxon>
        <taxon>Cytophagales</taxon>
        <taxon>Cytophagaceae</taxon>
        <taxon>Anditalea</taxon>
    </lineage>
</organism>
<dbReference type="STRING" id="1048983.EL17_00465"/>
<reference evidence="1 2" key="1">
    <citation type="submission" date="2014-04" db="EMBL/GenBank/DDBJ databases">
        <title>Characterization and application of a salt tolerant electro-active bacterium.</title>
        <authorList>
            <person name="Yang L."/>
            <person name="Wei S."/>
            <person name="Tay Q.X.M."/>
        </authorList>
    </citation>
    <scope>NUCLEOTIDE SEQUENCE [LARGE SCALE GENOMIC DNA]</scope>
    <source>
        <strain evidence="1 2">LY1</strain>
    </source>
</reference>
<dbReference type="eggNOG" id="COG5492">
    <property type="taxonomic scope" value="Bacteria"/>
</dbReference>
<gene>
    <name evidence="1" type="ORF">EL17_00465</name>
</gene>
<dbReference type="AlphaFoldDB" id="A0A074L582"/>
<dbReference type="SUPFAM" id="SSF51126">
    <property type="entry name" value="Pectin lyase-like"/>
    <property type="match status" value="1"/>
</dbReference>
<dbReference type="Proteomes" id="UP000027821">
    <property type="component" value="Unassembled WGS sequence"/>
</dbReference>
<evidence type="ECO:0008006" key="3">
    <source>
        <dbReference type="Google" id="ProtNLM"/>
    </source>
</evidence>
<sequence>MNTSCSEDDEPVYAMPQLSLSGDDYMEVRIGEPIVVTLEVNMEGGNGELLVFSGGGLLDRVALPSEASTFIYDEQQVPETATEGQEFEYEFSVINSQSTESGRVNLTVSTIAYEPTVLGGETLYRITVPQDGIVESDVVLVSGRKYWIEASLDFQPGTTLTVQPGTELYLKAGNEPLTDIIIRPGATVDMAGTAENPITISSDNTLTGEALPGDWGLFNIRGDGAGSNSGSIAFVRMEYGGVRNFRLQNVGEQTIINHVQVFKASGEGIMITDGNVNLSHIVATDCASGGFRLGDAYAGQMQFGISILSERFDDNSEVDIRETSSAILANFSVIGPGADAGNTSGIRMRGASSGKVYNSIIADFPRRGLRLNDNIEITNINGPTVFAHSFIFNVPNDPYRDDTGAGNPFRGYVDTNGVYQNPFFNNVSGMENGAPILTAIEGIGNGSIIPSAVQSSAFDPSSIGGFFTSAPYVGAIRDAGNDWTKGWVKNPDGSIR</sequence>